<organism evidence="2">
    <name type="scientific">marine metagenome</name>
    <dbReference type="NCBI Taxonomy" id="408172"/>
    <lineage>
        <taxon>unclassified sequences</taxon>
        <taxon>metagenomes</taxon>
        <taxon>ecological metagenomes</taxon>
    </lineage>
</organism>
<proteinExistence type="predicted"/>
<dbReference type="AlphaFoldDB" id="A0A381U7H0"/>
<sequence>VDLSQEKLLSIGIVVLLTVSGIASFVYYKDNYGDSSNNNYGWVDPVTEITGPGNHTHTNLSEHFLMTDNMTLIDYHNLNCDGQLKPETDPENGWVGRPCYSNFKNTAPTPGDNSEVIIEGDFPDCVEGCYAYVAAYNQFHILDIREPNNVQLMSTYYADIARIIDIKVTQDNNWVLINHELTNSELDPIPTGSELNSGMNRLDLIDVSNKNYPVKRAEWNNPPAGFHNQDVHVYCDWDNAPPTQQDECHVFLFGADPYPEIIAGGVGYKGTQIFWAPDFGSIIPGTGENESARAIERHGGYTPDPATTCGGTVFNHDNVLHRHPITGQLLLYAAYWDAGLRIVDVSNPPTVPDPLGLSWPQNNEVGRWMGCSSANDGWYGPEGGGHAGMSAEEWTSPPDGNGNIHYVIPYDHLVCEGIYAGSPEPWPAKCGTGYEDPNYGINWRHYTLIAPEYGSNANHTGWVWTIDTTDPAKPFLVSKWRLPGTSTKVDDNGNVTTHPQHYIPGGYIFSPHNGDTGGGGNVYWAHYHAGAWVTDHGDIWNTIAWENGSPEPERGWQAITSLGKTHSRAYYLSHGPDWIDDPANELAYDLADCWASCMIPFNWGLQYDPRGYIMISEMVSGFYVVQYDGDKQADYLFPPLYDQ</sequence>
<name>A0A381U7H0_9ZZZZ</name>
<keyword evidence="1" id="KW-1133">Transmembrane helix</keyword>
<accession>A0A381U7H0</accession>
<dbReference type="EMBL" id="UINC01005891">
    <property type="protein sequence ID" value="SVA24195.1"/>
    <property type="molecule type" value="Genomic_DNA"/>
</dbReference>
<dbReference type="InterPro" id="IPR013211">
    <property type="entry name" value="LVIVD"/>
</dbReference>
<keyword evidence="1" id="KW-0472">Membrane</keyword>
<dbReference type="Pfam" id="PF08309">
    <property type="entry name" value="LVIVD"/>
    <property type="match status" value="2"/>
</dbReference>
<reference evidence="2" key="1">
    <citation type="submission" date="2018-05" db="EMBL/GenBank/DDBJ databases">
        <authorList>
            <person name="Lanie J.A."/>
            <person name="Ng W.-L."/>
            <person name="Kazmierczak K.M."/>
            <person name="Andrzejewski T.M."/>
            <person name="Davidsen T.M."/>
            <person name="Wayne K.J."/>
            <person name="Tettelin H."/>
            <person name="Glass J.I."/>
            <person name="Rusch D."/>
            <person name="Podicherti R."/>
            <person name="Tsui H.-C.T."/>
            <person name="Winkler M.E."/>
        </authorList>
    </citation>
    <scope>NUCLEOTIDE SEQUENCE</scope>
</reference>
<protein>
    <submittedName>
        <fullName evidence="2">Uncharacterized protein</fullName>
    </submittedName>
</protein>
<keyword evidence="1" id="KW-0812">Transmembrane</keyword>
<evidence type="ECO:0000256" key="1">
    <source>
        <dbReference type="SAM" id="Phobius"/>
    </source>
</evidence>
<feature type="non-terminal residue" evidence="2">
    <location>
        <position position="1"/>
    </location>
</feature>
<evidence type="ECO:0000313" key="2">
    <source>
        <dbReference type="EMBL" id="SVA24195.1"/>
    </source>
</evidence>
<feature type="transmembrane region" description="Helical" evidence="1">
    <location>
        <begin position="7"/>
        <end position="28"/>
    </location>
</feature>
<gene>
    <name evidence="2" type="ORF">METZ01_LOCUS77049</name>
</gene>